<dbReference type="SUPFAM" id="SSF51905">
    <property type="entry name" value="FAD/NAD(P)-binding domain"/>
    <property type="match status" value="1"/>
</dbReference>
<comment type="cofactor">
    <cofactor evidence="2 11">
        <name>FAD</name>
        <dbReference type="ChEBI" id="CHEBI:57692"/>
    </cofactor>
</comment>
<sequence length="513" mass="55447">MAENGVRRVVVAGGGITGLSAAYYLKKAAAARGLPLELTLVEAENRLGGKIATMRLDGFVLERGPDSFLARKPAFAELVRDLGLGDRLVGIDPAASRTYVLIGGRLRAMPPGLSLGVPTRFLPFAFTPLLTPAGKLRAALDLVLPRRKNEDDEPLGRFLSRRLGRQALERIAEPLLSGIYAGDVERLSLEATFPQFREMERRYGSLIRGMRAARRTAQAARGDAEAAAFLTVRDGLETVVEALAEKLSVDRLLLGRRVEALFAADGLSHADQRMYRVRLDDGGEIDADGVLLALPNFAVARLVGAFCPSAGRLADTPYASVANVVLIYPPGVRAPFADGSGFLVPRREKRFITACTWTSVKWPHTAPPGRFAARCYVGRHGDEAWRELDDGELVRCVLGDLADIVGLRAEPERAVVTRWTEAMPQYAVGHARLVLEAKRQLAERLPGVWIAGAGLEGVGLPDCVRQGRQAAEQLADWLAGRPGVFSAEQSAEPTQNAPTFGKGETEDGVRASF</sequence>
<evidence type="ECO:0000259" key="13">
    <source>
        <dbReference type="Pfam" id="PF01593"/>
    </source>
</evidence>
<comment type="caution">
    <text evidence="14">The sequence shown here is derived from an EMBL/GenBank/DDBJ whole genome shotgun (WGS) entry which is preliminary data.</text>
</comment>
<keyword evidence="8 11" id="KW-0274">FAD</keyword>
<protein>
    <recommendedName>
        <fullName evidence="6 11">Coproporphyrinogen III oxidase</fullName>
        <ecNumber evidence="5 11">1.3.3.15</ecNumber>
    </recommendedName>
</protein>
<evidence type="ECO:0000256" key="12">
    <source>
        <dbReference type="SAM" id="MobiDB-lite"/>
    </source>
</evidence>
<dbReference type="Gene3D" id="1.10.3110.10">
    <property type="entry name" value="protoporphyrinogen ix oxidase, domain 3"/>
    <property type="match status" value="1"/>
</dbReference>
<accession>A0A2A6E2I1</accession>
<feature type="region of interest" description="Disordered" evidence="12">
    <location>
        <begin position="487"/>
        <end position="513"/>
    </location>
</feature>
<dbReference type="InterPro" id="IPR004572">
    <property type="entry name" value="Protoporphyrinogen_oxidase"/>
</dbReference>
<dbReference type="Gene3D" id="3.50.50.60">
    <property type="entry name" value="FAD/NAD(P)-binding domain"/>
    <property type="match status" value="1"/>
</dbReference>
<evidence type="ECO:0000256" key="3">
    <source>
        <dbReference type="ARBA" id="ARBA00004744"/>
    </source>
</evidence>
<keyword evidence="11" id="KW-0963">Cytoplasm</keyword>
<gene>
    <name evidence="14" type="ORF">BLM47_04145</name>
</gene>
<comment type="pathway">
    <text evidence="3 11">Porphyrin-containing compound metabolism; protoheme biosynthesis.</text>
</comment>
<dbReference type="Gene3D" id="3.90.660.20">
    <property type="entry name" value="Protoporphyrinogen oxidase, mitochondrial, domain 2"/>
    <property type="match status" value="1"/>
</dbReference>
<name>A0A2A6E2I1_9BACL</name>
<dbReference type="EMBL" id="MOXJ01000006">
    <property type="protein sequence ID" value="PDO11019.1"/>
    <property type="molecule type" value="Genomic_DNA"/>
</dbReference>
<feature type="compositionally biased region" description="Basic and acidic residues" evidence="12">
    <location>
        <begin position="503"/>
        <end position="513"/>
    </location>
</feature>
<dbReference type="GO" id="GO:0004729">
    <property type="term" value="F:oxygen-dependent protoporphyrinogen oxidase activity"/>
    <property type="evidence" value="ECO:0007669"/>
    <property type="project" value="UniProtKB-UniRule"/>
</dbReference>
<reference evidence="14 15" key="1">
    <citation type="submission" date="2016-12" db="EMBL/GenBank/DDBJ databases">
        <title>Candidatus Reconcilibacillus cellulovorans genome.</title>
        <authorList>
            <person name="Kolinko S."/>
            <person name="Wu Y.-W."/>
            <person name="Tachea F."/>
            <person name="Denzel E."/>
            <person name="Hiras J."/>
            <person name="Baecker N."/>
            <person name="Chan L.J."/>
            <person name="Eichorst S.A."/>
            <person name="Frey D."/>
            <person name="Adams P.D."/>
            <person name="Pray T."/>
            <person name="Tanjore D."/>
            <person name="Petzold C.J."/>
            <person name="Gladden J.M."/>
            <person name="Simmons B.A."/>
            <person name="Singer S.W."/>
        </authorList>
    </citation>
    <scope>NUCLEOTIDE SEQUENCE [LARGE SCALE GENOMIC DNA]</scope>
    <source>
        <strain evidence="14">JTherm</strain>
    </source>
</reference>
<proteinExistence type="inferred from homology"/>
<comment type="similarity">
    <text evidence="4 11">Belongs to the protoporphyrinogen/coproporphyrinogen oxidase family. Coproporphyrinogen III oxidase subfamily.</text>
</comment>
<dbReference type="AlphaFoldDB" id="A0A2A6E2I1"/>
<comment type="function">
    <text evidence="11">Involved in coproporphyrin-dependent heme b biosynthesis. Catalyzes the oxidation of coproporphyrinogen III to coproporphyrin III.</text>
</comment>
<dbReference type="InterPro" id="IPR002937">
    <property type="entry name" value="Amino_oxidase"/>
</dbReference>
<keyword evidence="9 11" id="KW-0560">Oxidoreductase</keyword>
<evidence type="ECO:0000256" key="7">
    <source>
        <dbReference type="ARBA" id="ARBA00022630"/>
    </source>
</evidence>
<evidence type="ECO:0000256" key="4">
    <source>
        <dbReference type="ARBA" id="ARBA00008310"/>
    </source>
</evidence>
<dbReference type="GO" id="GO:0005737">
    <property type="term" value="C:cytoplasm"/>
    <property type="evidence" value="ECO:0007669"/>
    <property type="project" value="UniProtKB-SubCell"/>
</dbReference>
<dbReference type="EC" id="1.3.3.15" evidence="5 11"/>
<evidence type="ECO:0000313" key="14">
    <source>
        <dbReference type="EMBL" id="PDO11019.1"/>
    </source>
</evidence>
<evidence type="ECO:0000256" key="1">
    <source>
        <dbReference type="ARBA" id="ARBA00001755"/>
    </source>
</evidence>
<organism evidence="14 15">
    <name type="scientific">Candidatus Reconcilbacillus cellulovorans</name>
    <dbReference type="NCBI Taxonomy" id="1906605"/>
    <lineage>
        <taxon>Bacteria</taxon>
        <taxon>Bacillati</taxon>
        <taxon>Bacillota</taxon>
        <taxon>Bacilli</taxon>
        <taxon>Bacillales</taxon>
        <taxon>Paenibacillaceae</taxon>
        <taxon>Candidatus Reconcilbacillus</taxon>
    </lineage>
</organism>
<dbReference type="NCBIfam" id="TIGR00562">
    <property type="entry name" value="proto_IX_ox"/>
    <property type="match status" value="1"/>
</dbReference>
<evidence type="ECO:0000256" key="2">
    <source>
        <dbReference type="ARBA" id="ARBA00001974"/>
    </source>
</evidence>
<dbReference type="PANTHER" id="PTHR42923">
    <property type="entry name" value="PROTOPORPHYRINOGEN OXIDASE"/>
    <property type="match status" value="1"/>
</dbReference>
<evidence type="ECO:0000256" key="8">
    <source>
        <dbReference type="ARBA" id="ARBA00022827"/>
    </source>
</evidence>
<evidence type="ECO:0000313" key="15">
    <source>
        <dbReference type="Proteomes" id="UP000243688"/>
    </source>
</evidence>
<comment type="subcellular location">
    <subcellularLocation>
        <location evidence="11">Cytoplasm</location>
    </subcellularLocation>
</comment>
<dbReference type="UniPathway" id="UPA00252"/>
<dbReference type="InterPro" id="IPR036188">
    <property type="entry name" value="FAD/NAD-bd_sf"/>
</dbReference>
<evidence type="ECO:0000256" key="11">
    <source>
        <dbReference type="RuleBase" id="RU364052"/>
    </source>
</evidence>
<comment type="catalytic activity">
    <reaction evidence="1">
        <text>coproporphyrinogen III + 3 O2 = coproporphyrin III + 3 H2O2</text>
        <dbReference type="Rhea" id="RHEA:43436"/>
        <dbReference type="ChEBI" id="CHEBI:15379"/>
        <dbReference type="ChEBI" id="CHEBI:16240"/>
        <dbReference type="ChEBI" id="CHEBI:57309"/>
        <dbReference type="ChEBI" id="CHEBI:131725"/>
        <dbReference type="EC" id="1.3.3.15"/>
    </reaction>
    <physiologicalReaction direction="left-to-right" evidence="1">
        <dbReference type="Rhea" id="RHEA:43437"/>
    </physiologicalReaction>
</comment>
<dbReference type="Pfam" id="PF01593">
    <property type="entry name" value="Amino_oxidase"/>
    <property type="match status" value="1"/>
</dbReference>
<evidence type="ECO:0000256" key="5">
    <source>
        <dbReference type="ARBA" id="ARBA00012402"/>
    </source>
</evidence>
<feature type="compositionally biased region" description="Polar residues" evidence="12">
    <location>
        <begin position="487"/>
        <end position="498"/>
    </location>
</feature>
<dbReference type="GO" id="GO:0006783">
    <property type="term" value="P:heme biosynthetic process"/>
    <property type="evidence" value="ECO:0007669"/>
    <property type="project" value="UniProtKB-UniRule"/>
</dbReference>
<keyword evidence="10 11" id="KW-0350">Heme biosynthesis</keyword>
<keyword evidence="7 11" id="KW-0285">Flavoprotein</keyword>
<evidence type="ECO:0000256" key="6">
    <source>
        <dbReference type="ARBA" id="ARBA00019046"/>
    </source>
</evidence>
<dbReference type="PANTHER" id="PTHR42923:SF3">
    <property type="entry name" value="PROTOPORPHYRINOGEN OXIDASE"/>
    <property type="match status" value="1"/>
</dbReference>
<dbReference type="InterPro" id="IPR050464">
    <property type="entry name" value="Zeta_carotene_desat/Oxidored"/>
</dbReference>
<evidence type="ECO:0000256" key="10">
    <source>
        <dbReference type="ARBA" id="ARBA00023133"/>
    </source>
</evidence>
<evidence type="ECO:0000256" key="9">
    <source>
        <dbReference type="ARBA" id="ARBA00023002"/>
    </source>
</evidence>
<feature type="domain" description="Amine oxidase" evidence="13">
    <location>
        <begin position="16"/>
        <end position="474"/>
    </location>
</feature>
<dbReference type="SUPFAM" id="SSF54373">
    <property type="entry name" value="FAD-linked reductases, C-terminal domain"/>
    <property type="match status" value="1"/>
</dbReference>
<dbReference type="Proteomes" id="UP000243688">
    <property type="component" value="Unassembled WGS sequence"/>
</dbReference>